<dbReference type="EMBL" id="RBNL01001163">
    <property type="protein sequence ID" value="RML92663.1"/>
    <property type="molecule type" value="Genomic_DNA"/>
</dbReference>
<sequence>MLVAAQPRQFIFLQTPLTAHAVHDLYLFRVAGNRPQ</sequence>
<comment type="caution">
    <text evidence="1">The sequence shown here is derived from an EMBL/GenBank/DDBJ whole genome shotgun (WGS) entry which is preliminary data.</text>
</comment>
<name>A0A3M2ZWN6_PSEYM</name>
<accession>A0A3M2ZWN6</accession>
<evidence type="ECO:0000313" key="2">
    <source>
        <dbReference type="Proteomes" id="UP000282378"/>
    </source>
</evidence>
<protein>
    <submittedName>
        <fullName evidence="1">Uncharacterized protein</fullName>
    </submittedName>
</protein>
<organism evidence="1 2">
    <name type="scientific">Pseudomonas syringae pv. maculicola</name>
    <dbReference type="NCBI Taxonomy" id="59511"/>
    <lineage>
        <taxon>Bacteria</taxon>
        <taxon>Pseudomonadati</taxon>
        <taxon>Pseudomonadota</taxon>
        <taxon>Gammaproteobacteria</taxon>
        <taxon>Pseudomonadales</taxon>
        <taxon>Pseudomonadaceae</taxon>
        <taxon>Pseudomonas</taxon>
    </lineage>
</organism>
<dbReference type="AlphaFoldDB" id="A0A3M2ZWN6"/>
<gene>
    <name evidence="1" type="ORF">APX70_200212</name>
</gene>
<dbReference type="Proteomes" id="UP000282378">
    <property type="component" value="Unassembled WGS sequence"/>
</dbReference>
<reference evidence="1 2" key="1">
    <citation type="submission" date="2018-08" db="EMBL/GenBank/DDBJ databases">
        <title>Recombination of ecologically and evolutionarily significant loci maintains genetic cohesion in the Pseudomonas syringae species complex.</title>
        <authorList>
            <person name="Dillon M."/>
            <person name="Thakur S."/>
            <person name="Almeida R.N.D."/>
            <person name="Weir B.S."/>
            <person name="Guttman D.S."/>
        </authorList>
    </citation>
    <scope>NUCLEOTIDE SEQUENCE [LARGE SCALE GENOMIC DNA]</scope>
    <source>
        <strain evidence="1 2">88_10</strain>
    </source>
</reference>
<evidence type="ECO:0000313" key="1">
    <source>
        <dbReference type="EMBL" id="RML92663.1"/>
    </source>
</evidence>
<proteinExistence type="predicted"/>